<proteinExistence type="predicted"/>
<name>A0A9N9XL47_PHYSR</name>
<reference evidence="2" key="1">
    <citation type="submission" date="2022-01" db="EMBL/GenBank/DDBJ databases">
        <authorList>
            <person name="King R."/>
        </authorList>
    </citation>
    <scope>NUCLEOTIDE SEQUENCE</scope>
</reference>
<protein>
    <submittedName>
        <fullName evidence="2">Uncharacterized protein</fullName>
    </submittedName>
</protein>
<dbReference type="OrthoDB" id="6774264at2759"/>
<evidence type="ECO:0000256" key="1">
    <source>
        <dbReference type="SAM" id="Phobius"/>
    </source>
</evidence>
<keyword evidence="1" id="KW-1133">Transmembrane helix</keyword>
<evidence type="ECO:0000313" key="2">
    <source>
        <dbReference type="EMBL" id="CAG9858201.1"/>
    </source>
</evidence>
<dbReference type="EMBL" id="OU900095">
    <property type="protein sequence ID" value="CAG9858201.1"/>
    <property type="molecule type" value="Genomic_DNA"/>
</dbReference>
<feature type="transmembrane region" description="Helical" evidence="1">
    <location>
        <begin position="50"/>
        <end position="69"/>
    </location>
</feature>
<keyword evidence="1" id="KW-0472">Membrane</keyword>
<sequence>ISHLYIKYRRGILNRVQLTVDYPFFFNLLFYLSHYYRYFQFNPKIKMLKIVGLCFLVVIMALGVQSMYLEKYGGRDFYFCADQKNPGKLVAHETIKKPKVELIDVRIPESGVLENKISCILVVDNKGSGCDPLIVRGGLGSEFVEISVPRDSLHLDDYDYSFSVYVTE</sequence>
<dbReference type="Proteomes" id="UP001153712">
    <property type="component" value="Chromosome 2"/>
</dbReference>
<organism evidence="2 3">
    <name type="scientific">Phyllotreta striolata</name>
    <name type="common">Striped flea beetle</name>
    <name type="synonym">Crioceris striolata</name>
    <dbReference type="NCBI Taxonomy" id="444603"/>
    <lineage>
        <taxon>Eukaryota</taxon>
        <taxon>Metazoa</taxon>
        <taxon>Ecdysozoa</taxon>
        <taxon>Arthropoda</taxon>
        <taxon>Hexapoda</taxon>
        <taxon>Insecta</taxon>
        <taxon>Pterygota</taxon>
        <taxon>Neoptera</taxon>
        <taxon>Endopterygota</taxon>
        <taxon>Coleoptera</taxon>
        <taxon>Polyphaga</taxon>
        <taxon>Cucujiformia</taxon>
        <taxon>Chrysomeloidea</taxon>
        <taxon>Chrysomelidae</taxon>
        <taxon>Galerucinae</taxon>
        <taxon>Alticini</taxon>
        <taxon>Phyllotreta</taxon>
    </lineage>
</organism>
<dbReference type="Pfam" id="PF15868">
    <property type="entry name" value="MBF2"/>
    <property type="match status" value="1"/>
</dbReference>
<gene>
    <name evidence="2" type="ORF">PHYEVI_LOCUS4592</name>
</gene>
<keyword evidence="1" id="KW-0812">Transmembrane</keyword>
<accession>A0A9N9XL47</accession>
<evidence type="ECO:0000313" key="3">
    <source>
        <dbReference type="Proteomes" id="UP001153712"/>
    </source>
</evidence>
<feature type="non-terminal residue" evidence="2">
    <location>
        <position position="1"/>
    </location>
</feature>
<dbReference type="InterPro" id="IPR031734">
    <property type="entry name" value="MBF2"/>
</dbReference>
<dbReference type="AlphaFoldDB" id="A0A9N9XL47"/>
<keyword evidence="3" id="KW-1185">Reference proteome</keyword>